<accession>A0A8M1KNZ3</accession>
<keyword evidence="1" id="KW-0812">Transmembrane</keyword>
<gene>
    <name evidence="3" type="primary">si:ch211-155m12.1</name>
</gene>
<evidence type="ECO:0000313" key="3">
    <source>
        <dbReference type="RefSeq" id="XP_042564108.1"/>
    </source>
</evidence>
<protein>
    <submittedName>
        <fullName evidence="3">Extensin</fullName>
    </submittedName>
</protein>
<keyword evidence="2" id="KW-1185">Reference proteome</keyword>
<dbReference type="KEGG" id="char:105902885"/>
<evidence type="ECO:0000256" key="1">
    <source>
        <dbReference type="SAM" id="Phobius"/>
    </source>
</evidence>
<name>A0A8M1KNZ3_CLUHA</name>
<reference evidence="3" key="1">
    <citation type="submission" date="2025-08" db="UniProtKB">
        <authorList>
            <consortium name="RefSeq"/>
        </authorList>
    </citation>
    <scope>IDENTIFICATION</scope>
</reference>
<dbReference type="RefSeq" id="XP_042564108.1">
    <property type="nucleotide sequence ID" value="XM_042708174.1"/>
</dbReference>
<evidence type="ECO:0000313" key="2">
    <source>
        <dbReference type="Proteomes" id="UP000515152"/>
    </source>
</evidence>
<dbReference type="AlphaFoldDB" id="A0A8M1KNZ3"/>
<dbReference type="GeneID" id="105902885"/>
<organism evidence="2 3">
    <name type="scientific">Clupea harengus</name>
    <name type="common">Atlantic herring</name>
    <dbReference type="NCBI Taxonomy" id="7950"/>
    <lineage>
        <taxon>Eukaryota</taxon>
        <taxon>Metazoa</taxon>
        <taxon>Chordata</taxon>
        <taxon>Craniata</taxon>
        <taxon>Vertebrata</taxon>
        <taxon>Euteleostomi</taxon>
        <taxon>Actinopterygii</taxon>
        <taxon>Neopterygii</taxon>
        <taxon>Teleostei</taxon>
        <taxon>Clupei</taxon>
        <taxon>Clupeiformes</taxon>
        <taxon>Clupeoidei</taxon>
        <taxon>Clupeidae</taxon>
        <taxon>Clupea</taxon>
    </lineage>
</organism>
<proteinExistence type="predicted"/>
<sequence>MAPPTVEVRCKITPPMSRVTHNIVLFSIIVKYPKFSSNRFIFYIPVCFWCLKFGFYFVLFLQVEEHHEREARSASKEQGLRVLLTEMKETLSSINQKTNIQQQVPPAPQEPLIQRSPTITLQAPSAPTNYPDPNPVPVPVPGPTHINLVLSTQPQQLQPQAQVPQIPQLVQPLPGMTQGAAIDPNTLVLSPCGQPQANSQVMPCYLPYSGLQSPGPYPYLQYNPNLQYPPSTGGLFSNPLTYPSAGYNYGVSPQANPYPAGYNYGVSPINPQVNPYPAGYNYGVSPINPQVNPYPAGYNYGVSPINPQVNPYAAGYNYGVSPIDPQINPYPGYNHGMTPNLSITPPIIFREGPSRPAAFREQQA</sequence>
<keyword evidence="1" id="KW-1133">Transmembrane helix</keyword>
<feature type="transmembrane region" description="Helical" evidence="1">
    <location>
        <begin position="40"/>
        <end position="63"/>
    </location>
</feature>
<dbReference type="Proteomes" id="UP000515152">
    <property type="component" value="Chromosome 7"/>
</dbReference>
<keyword evidence="1" id="KW-0472">Membrane</keyword>
<dbReference type="OrthoDB" id="8891373at2759"/>